<dbReference type="EMBL" id="MLQS01000019">
    <property type="protein sequence ID" value="OIJ19279.1"/>
    <property type="molecule type" value="Genomic_DNA"/>
</dbReference>
<evidence type="ECO:0000313" key="1">
    <source>
        <dbReference type="EMBL" id="OIJ19279.1"/>
    </source>
</evidence>
<dbReference type="Proteomes" id="UP000180057">
    <property type="component" value="Unassembled WGS sequence"/>
</dbReference>
<evidence type="ECO:0000313" key="2">
    <source>
        <dbReference type="Proteomes" id="UP000180057"/>
    </source>
</evidence>
<dbReference type="STRING" id="472963.BKP45_14085"/>
<sequence>MGRSLEQKRKRLKRKQRLKDAKKNWLTQTITSKNILPSYCQWYGVDKLCALIELEMLGHSFSEEYKQNIMKEIEEKRSQKKKHVKENINHIWRMILIQTKCLPLS</sequence>
<dbReference type="AlphaFoldDB" id="A0A1S2M3F1"/>
<protein>
    <submittedName>
        <fullName evidence="1">Uncharacterized protein</fullName>
    </submittedName>
</protein>
<organism evidence="1 2">
    <name type="scientific">Anaerobacillus alkalidiazotrophicus</name>
    <dbReference type="NCBI Taxonomy" id="472963"/>
    <lineage>
        <taxon>Bacteria</taxon>
        <taxon>Bacillati</taxon>
        <taxon>Bacillota</taxon>
        <taxon>Bacilli</taxon>
        <taxon>Bacillales</taxon>
        <taxon>Bacillaceae</taxon>
        <taxon>Anaerobacillus</taxon>
    </lineage>
</organism>
<proteinExistence type="predicted"/>
<name>A0A1S2M3F1_9BACI</name>
<comment type="caution">
    <text evidence="1">The sequence shown here is derived from an EMBL/GenBank/DDBJ whole genome shotgun (WGS) entry which is preliminary data.</text>
</comment>
<accession>A0A1S2M3F1</accession>
<gene>
    <name evidence="1" type="ORF">BKP45_14085</name>
</gene>
<reference evidence="1 2" key="1">
    <citation type="submission" date="2016-10" db="EMBL/GenBank/DDBJ databases">
        <title>Draft genome sequences of four alkaliphilic bacteria belonging to the Anaerobacillus genus.</title>
        <authorList>
            <person name="Bassil N.M."/>
            <person name="Lloyd J.R."/>
        </authorList>
    </citation>
    <scope>NUCLEOTIDE SEQUENCE [LARGE SCALE GENOMIC DNA]</scope>
    <source>
        <strain evidence="1 2">DSM 22531</strain>
    </source>
</reference>
<dbReference type="OrthoDB" id="367880at2"/>
<keyword evidence="2" id="KW-1185">Reference proteome</keyword>
<dbReference type="RefSeq" id="WP_071390325.1">
    <property type="nucleotide sequence ID" value="NZ_MLQS01000019.1"/>
</dbReference>